<keyword evidence="4" id="KW-1185">Reference proteome</keyword>
<evidence type="ECO:0000256" key="1">
    <source>
        <dbReference type="SAM" id="MobiDB-lite"/>
    </source>
</evidence>
<accession>A0AA40AIT8</accession>
<feature type="compositionally biased region" description="Basic and acidic residues" evidence="1">
    <location>
        <begin position="114"/>
        <end position="124"/>
    </location>
</feature>
<sequence>MESRLPTKKEIEIQGTERPITQAEASNLTSAESNLKGRNVKGAGPAAAQSLHDRQRNLGAAIDPKLPDTVQLEADFAEGRPVTQAEASAVASAESHITGRGPIPGGPAATAQSVHDRQKQMGII</sequence>
<feature type="region of interest" description="Disordered" evidence="1">
    <location>
        <begin position="1"/>
        <end position="65"/>
    </location>
</feature>
<feature type="domain" description="SMP" evidence="2">
    <location>
        <begin position="76"/>
        <end position="113"/>
    </location>
</feature>
<gene>
    <name evidence="3" type="ORF">B0T21DRAFT_454380</name>
</gene>
<protein>
    <recommendedName>
        <fullName evidence="2">SMP domain-containing protein</fullName>
    </recommendedName>
</protein>
<feature type="region of interest" description="Disordered" evidence="1">
    <location>
        <begin position="89"/>
        <end position="124"/>
    </location>
</feature>
<feature type="compositionally biased region" description="Polar residues" evidence="1">
    <location>
        <begin position="23"/>
        <end position="33"/>
    </location>
</feature>
<organism evidence="3 4">
    <name type="scientific">Apiosordaria backusii</name>
    <dbReference type="NCBI Taxonomy" id="314023"/>
    <lineage>
        <taxon>Eukaryota</taxon>
        <taxon>Fungi</taxon>
        <taxon>Dikarya</taxon>
        <taxon>Ascomycota</taxon>
        <taxon>Pezizomycotina</taxon>
        <taxon>Sordariomycetes</taxon>
        <taxon>Sordariomycetidae</taxon>
        <taxon>Sordariales</taxon>
        <taxon>Lasiosphaeriaceae</taxon>
        <taxon>Apiosordaria</taxon>
    </lineage>
</organism>
<dbReference type="AlphaFoldDB" id="A0AA40AIT8"/>
<dbReference type="InterPro" id="IPR007011">
    <property type="entry name" value="LEA_SMP_dom"/>
</dbReference>
<feature type="compositionally biased region" description="Basic and acidic residues" evidence="1">
    <location>
        <begin position="1"/>
        <end position="12"/>
    </location>
</feature>
<reference evidence="3" key="1">
    <citation type="submission" date="2023-06" db="EMBL/GenBank/DDBJ databases">
        <title>Genome-scale phylogeny and comparative genomics of the fungal order Sordariales.</title>
        <authorList>
            <consortium name="Lawrence Berkeley National Laboratory"/>
            <person name="Hensen N."/>
            <person name="Bonometti L."/>
            <person name="Westerberg I."/>
            <person name="Brannstrom I.O."/>
            <person name="Guillou S."/>
            <person name="Cros-Aarteil S."/>
            <person name="Calhoun S."/>
            <person name="Haridas S."/>
            <person name="Kuo A."/>
            <person name="Mondo S."/>
            <person name="Pangilinan J."/>
            <person name="Riley R."/>
            <person name="Labutti K."/>
            <person name="Andreopoulos B."/>
            <person name="Lipzen A."/>
            <person name="Chen C."/>
            <person name="Yanf M."/>
            <person name="Daum C."/>
            <person name="Ng V."/>
            <person name="Clum A."/>
            <person name="Steindorff A."/>
            <person name="Ohm R."/>
            <person name="Martin F."/>
            <person name="Silar P."/>
            <person name="Natvig D."/>
            <person name="Lalanne C."/>
            <person name="Gautier V."/>
            <person name="Ament-Velasquez S.L."/>
            <person name="Kruys A."/>
            <person name="Hutchinson M.I."/>
            <person name="Powell A.J."/>
            <person name="Barry K."/>
            <person name="Miller A.N."/>
            <person name="Grigoriev I.V."/>
            <person name="Debuchy R."/>
            <person name="Gladieux P."/>
            <person name="Thoren M.H."/>
            <person name="Johannesson H."/>
        </authorList>
    </citation>
    <scope>NUCLEOTIDE SEQUENCE</scope>
    <source>
        <strain evidence="3">CBS 540.89</strain>
    </source>
</reference>
<evidence type="ECO:0000313" key="3">
    <source>
        <dbReference type="EMBL" id="KAK0716622.1"/>
    </source>
</evidence>
<dbReference type="Pfam" id="PF04927">
    <property type="entry name" value="SMP"/>
    <property type="match status" value="1"/>
</dbReference>
<evidence type="ECO:0000313" key="4">
    <source>
        <dbReference type="Proteomes" id="UP001172159"/>
    </source>
</evidence>
<name>A0AA40AIT8_9PEZI</name>
<proteinExistence type="predicted"/>
<evidence type="ECO:0000259" key="2">
    <source>
        <dbReference type="Pfam" id="PF04927"/>
    </source>
</evidence>
<comment type="caution">
    <text evidence="3">The sequence shown here is derived from an EMBL/GenBank/DDBJ whole genome shotgun (WGS) entry which is preliminary data.</text>
</comment>
<dbReference type="EMBL" id="JAUKTV010000014">
    <property type="protein sequence ID" value="KAK0716622.1"/>
    <property type="molecule type" value="Genomic_DNA"/>
</dbReference>
<dbReference type="Proteomes" id="UP001172159">
    <property type="component" value="Unassembled WGS sequence"/>
</dbReference>